<accession>F5YH07</accession>
<dbReference type="PANTHER" id="PTHR43095:SF5">
    <property type="entry name" value="XYLULOSE KINASE"/>
    <property type="match status" value="1"/>
</dbReference>
<evidence type="ECO:0000256" key="1">
    <source>
        <dbReference type="ARBA" id="ARBA00009156"/>
    </source>
</evidence>
<dbReference type="GO" id="GO:0004856">
    <property type="term" value="F:D-xylulokinase activity"/>
    <property type="evidence" value="ECO:0007669"/>
    <property type="project" value="UniProtKB-UniRule"/>
</dbReference>
<evidence type="ECO:0000259" key="11">
    <source>
        <dbReference type="Pfam" id="PF00370"/>
    </source>
</evidence>
<dbReference type="Pfam" id="PF00370">
    <property type="entry name" value="FGGY_N"/>
    <property type="match status" value="1"/>
</dbReference>
<evidence type="ECO:0000256" key="2">
    <source>
        <dbReference type="ARBA" id="ARBA00022629"/>
    </source>
</evidence>
<dbReference type="Gene3D" id="3.30.420.40">
    <property type="match status" value="2"/>
</dbReference>
<dbReference type="GO" id="GO:0005524">
    <property type="term" value="F:ATP binding"/>
    <property type="evidence" value="ECO:0007669"/>
    <property type="project" value="UniProtKB-UniRule"/>
</dbReference>
<dbReference type="AlphaFoldDB" id="F5YH07"/>
<feature type="binding site" evidence="8">
    <location>
        <begin position="80"/>
        <end position="81"/>
    </location>
    <ligand>
        <name>substrate</name>
    </ligand>
</feature>
<evidence type="ECO:0000256" key="7">
    <source>
        <dbReference type="ARBA" id="ARBA00023277"/>
    </source>
</evidence>
<dbReference type="InterPro" id="IPR018485">
    <property type="entry name" value="FGGY_C"/>
</dbReference>
<gene>
    <name evidence="8 10 13" type="primary">xylB</name>
    <name evidence="13" type="ordered locus">TREPR_2498</name>
</gene>
<dbReference type="PANTHER" id="PTHR43095">
    <property type="entry name" value="SUGAR KINASE"/>
    <property type="match status" value="1"/>
</dbReference>
<dbReference type="STRING" id="545694.TREPR_2498"/>
<keyword evidence="4 8" id="KW-0547">Nucleotide-binding</keyword>
<comment type="similarity">
    <text evidence="1 8 9">Belongs to the FGGY kinase family.</text>
</comment>
<dbReference type="EMBL" id="CP001843">
    <property type="protein sequence ID" value="AEF84351.1"/>
    <property type="molecule type" value="Genomic_DNA"/>
</dbReference>
<keyword evidence="5 8" id="KW-0418">Kinase</keyword>
<feature type="domain" description="Carbohydrate kinase FGGY N-terminal" evidence="11">
    <location>
        <begin position="6"/>
        <end position="248"/>
    </location>
</feature>
<dbReference type="InterPro" id="IPR050406">
    <property type="entry name" value="FGGY_Carb_Kinase"/>
</dbReference>
<comment type="function">
    <text evidence="8">Catalyzes the phosphorylation of D-xylulose to D-xylulose 5-phosphate.</text>
</comment>
<feature type="site" description="Important for activity" evidence="8">
    <location>
        <position position="9"/>
    </location>
</feature>
<organism evidence="13 14">
    <name type="scientific">Treponema primitia (strain ATCC BAA-887 / DSM 12427 / ZAS-2)</name>
    <dbReference type="NCBI Taxonomy" id="545694"/>
    <lineage>
        <taxon>Bacteria</taxon>
        <taxon>Pseudomonadati</taxon>
        <taxon>Spirochaetota</taxon>
        <taxon>Spirochaetia</taxon>
        <taxon>Spirochaetales</taxon>
        <taxon>Treponemataceae</taxon>
        <taxon>Treponema</taxon>
    </lineage>
</organism>
<evidence type="ECO:0000256" key="4">
    <source>
        <dbReference type="ARBA" id="ARBA00022741"/>
    </source>
</evidence>
<evidence type="ECO:0000256" key="5">
    <source>
        <dbReference type="ARBA" id="ARBA00022777"/>
    </source>
</evidence>
<sequence>MMRTVAGIDMGTQSIKVVLYDWNAKRIIASSHEPVDLIALDDGTREQKTEWYDAVLEKCFSAFSVEEKNSIAAIGVSGHQHGFVPLDADGKALYNVKLWNDTSTAEECRIITEAAGGDDAVIAEVCNLMLPGFTAPKILWLKRHKPEAFAKLRYIMLPHDYLNYRFTGEYKAECGDASGMALFNGAKRCWSQKICSIIDERIIGLLPPLISSDEPNGFVNAAAAERFGIPRGIPVSSGGGDNMMSAIGTGTVRDGFLSMSLGTSGTLYGYSQTPIADPKNGLSGFNSSTGGYLPLLCTMNCTVATEEVRRLFNLDVRELDALAEKSKPGAEGIVFLPFFNGERTPNLPNGRADICGITATNFTRENIARSALEAAIFGMRCGLEAFQGLGFRPQEIRITGGGSKSSVWRQMAADIMNIPVKRPVNAESAAMGGAIQALWCLLKKEGKGVDIAFLTDEHVDISEAESIKPDSITVAAYNKAYAEYNKYLKALSPIFV</sequence>
<dbReference type="HAMAP" id="MF_02220">
    <property type="entry name" value="XylB"/>
    <property type="match status" value="1"/>
</dbReference>
<dbReference type="eggNOG" id="COG1070">
    <property type="taxonomic scope" value="Bacteria"/>
</dbReference>
<dbReference type="InterPro" id="IPR018483">
    <property type="entry name" value="Carb_kinase_FGGY_CS"/>
</dbReference>
<keyword evidence="7 8" id="KW-0119">Carbohydrate metabolism</keyword>
<dbReference type="EC" id="2.7.1.17" evidence="8 10"/>
<evidence type="ECO:0000259" key="12">
    <source>
        <dbReference type="Pfam" id="PF02782"/>
    </source>
</evidence>
<dbReference type="GO" id="GO:0005998">
    <property type="term" value="P:xylulose catabolic process"/>
    <property type="evidence" value="ECO:0007669"/>
    <property type="project" value="UniProtKB-UniRule"/>
</dbReference>
<dbReference type="PROSITE" id="PS00933">
    <property type="entry name" value="FGGY_KINASES_1"/>
    <property type="match status" value="1"/>
</dbReference>
<reference evidence="13 14" key="2">
    <citation type="journal article" date="2011" name="ISME J.">
        <title>RNA-seq reveals cooperative metabolic interactions between two termite-gut spirochete species in co-culture.</title>
        <authorList>
            <person name="Rosenthal A.Z."/>
            <person name="Matson E.G."/>
            <person name="Eldar A."/>
            <person name="Leadbetter J.R."/>
        </authorList>
    </citation>
    <scope>NUCLEOTIDE SEQUENCE [LARGE SCALE GENOMIC DNA]</scope>
    <source>
        <strain evidence="14">ATCC BAA-887 / DSM 12427 / ZAS-2</strain>
    </source>
</reference>
<reference evidence="14" key="1">
    <citation type="submission" date="2009-12" db="EMBL/GenBank/DDBJ databases">
        <title>Complete sequence of Treponema primitia strain ZAS-2.</title>
        <authorList>
            <person name="Tetu S.G."/>
            <person name="Matson E."/>
            <person name="Ren Q."/>
            <person name="Seshadri R."/>
            <person name="Elbourne L."/>
            <person name="Hassan K.A."/>
            <person name="Durkin A."/>
            <person name="Radune D."/>
            <person name="Mohamoud Y."/>
            <person name="Shay R."/>
            <person name="Jin S."/>
            <person name="Zhang X."/>
            <person name="Lucey K."/>
            <person name="Ballor N.R."/>
            <person name="Ottesen E."/>
            <person name="Rosenthal R."/>
            <person name="Allen A."/>
            <person name="Leadbetter J.R."/>
            <person name="Paulsen I.T."/>
        </authorList>
    </citation>
    <scope>NUCLEOTIDE SEQUENCE [LARGE SCALE GENOMIC DNA]</scope>
    <source>
        <strain evidence="14">ATCC BAA-887 / DSM 12427 / ZAS-2</strain>
    </source>
</reference>
<evidence type="ECO:0000256" key="3">
    <source>
        <dbReference type="ARBA" id="ARBA00022679"/>
    </source>
</evidence>
<dbReference type="HOGENOM" id="CLU_009281_3_0_12"/>
<dbReference type="SUPFAM" id="SSF53067">
    <property type="entry name" value="Actin-like ATPase domain"/>
    <property type="match status" value="2"/>
</dbReference>
<dbReference type="NCBIfam" id="TIGR01312">
    <property type="entry name" value="XylB"/>
    <property type="match status" value="1"/>
</dbReference>
<dbReference type="InterPro" id="IPR000577">
    <property type="entry name" value="Carb_kinase_FGGY"/>
</dbReference>
<evidence type="ECO:0000256" key="6">
    <source>
        <dbReference type="ARBA" id="ARBA00022840"/>
    </source>
</evidence>
<evidence type="ECO:0000313" key="13">
    <source>
        <dbReference type="EMBL" id="AEF84351.1"/>
    </source>
</evidence>
<dbReference type="Pfam" id="PF02782">
    <property type="entry name" value="FGGY_C"/>
    <property type="match status" value="1"/>
</dbReference>
<protein>
    <recommendedName>
        <fullName evidence="8 10">Xylulose kinase</fullName>
        <shortName evidence="8 10">Xylulokinase</shortName>
        <ecNumber evidence="8 10">2.7.1.17</ecNumber>
    </recommendedName>
</protein>
<proteinExistence type="inferred from homology"/>
<keyword evidence="6 8" id="KW-0067">ATP-binding</keyword>
<dbReference type="PIRSF" id="PIRSF000538">
    <property type="entry name" value="GlpK"/>
    <property type="match status" value="1"/>
</dbReference>
<dbReference type="KEGG" id="tpi:TREPR_2498"/>
<dbReference type="OrthoDB" id="9805576at2"/>
<feature type="domain" description="Carbohydrate kinase FGGY C-terminal" evidence="12">
    <location>
        <begin position="259"/>
        <end position="439"/>
    </location>
</feature>
<evidence type="ECO:0000256" key="9">
    <source>
        <dbReference type="RuleBase" id="RU003733"/>
    </source>
</evidence>
<keyword evidence="2 8" id="KW-0859">Xylose metabolism</keyword>
<evidence type="ECO:0000313" key="14">
    <source>
        <dbReference type="Proteomes" id="UP000009223"/>
    </source>
</evidence>
<dbReference type="GO" id="GO:0042732">
    <property type="term" value="P:D-xylose metabolic process"/>
    <property type="evidence" value="ECO:0007669"/>
    <property type="project" value="UniProtKB-KW"/>
</dbReference>
<keyword evidence="14" id="KW-1185">Reference proteome</keyword>
<name>F5YH07_TREPZ</name>
<comment type="catalytic activity">
    <reaction evidence="8 10">
        <text>D-xylulose + ATP = D-xylulose 5-phosphate + ADP + H(+)</text>
        <dbReference type="Rhea" id="RHEA:10964"/>
        <dbReference type="ChEBI" id="CHEBI:15378"/>
        <dbReference type="ChEBI" id="CHEBI:17140"/>
        <dbReference type="ChEBI" id="CHEBI:30616"/>
        <dbReference type="ChEBI" id="CHEBI:57737"/>
        <dbReference type="ChEBI" id="CHEBI:456216"/>
        <dbReference type="EC" id="2.7.1.17"/>
    </reaction>
</comment>
<evidence type="ECO:0000256" key="10">
    <source>
        <dbReference type="RuleBase" id="RU364073"/>
    </source>
</evidence>
<dbReference type="InterPro" id="IPR006000">
    <property type="entry name" value="Xylulokinase"/>
</dbReference>
<dbReference type="InterPro" id="IPR043129">
    <property type="entry name" value="ATPase_NBD"/>
</dbReference>
<feature type="active site" description="Proton acceptor" evidence="8">
    <location>
        <position position="241"/>
    </location>
</feature>
<dbReference type="RefSeq" id="WP_015707712.1">
    <property type="nucleotide sequence ID" value="NC_015578.1"/>
</dbReference>
<dbReference type="InterPro" id="IPR018484">
    <property type="entry name" value="FGGY_N"/>
</dbReference>
<dbReference type="PROSITE" id="PS00445">
    <property type="entry name" value="FGGY_KINASES_2"/>
    <property type="match status" value="1"/>
</dbReference>
<evidence type="ECO:0000256" key="8">
    <source>
        <dbReference type="HAMAP-Rule" id="MF_02220"/>
    </source>
</evidence>
<keyword evidence="3 8" id="KW-0808">Transferase</keyword>
<dbReference type="CDD" id="cd07809">
    <property type="entry name" value="ASKHA_NBD_FGGY_BaXK-like"/>
    <property type="match status" value="1"/>
</dbReference>
<dbReference type="Proteomes" id="UP000009223">
    <property type="component" value="Chromosome"/>
</dbReference>